<evidence type="ECO:0000256" key="3">
    <source>
        <dbReference type="ARBA" id="ARBA00023125"/>
    </source>
</evidence>
<keyword evidence="1" id="KW-0678">Repressor</keyword>
<keyword evidence="4" id="KW-0804">Transcription</keyword>
<dbReference type="InterPro" id="IPR036271">
    <property type="entry name" value="Tet_transcr_reg_TetR-rel_C_sf"/>
</dbReference>
<reference evidence="7" key="1">
    <citation type="submission" date="2023-07" db="EMBL/GenBank/DDBJ databases">
        <title>Sorghum-associated microbial communities from plants grown in Nebraska, USA.</title>
        <authorList>
            <person name="Schachtman D."/>
        </authorList>
    </citation>
    <scope>NUCLEOTIDE SEQUENCE</scope>
    <source>
        <strain evidence="7">DS1061</strain>
    </source>
</reference>
<feature type="DNA-binding region" description="H-T-H motif" evidence="5">
    <location>
        <begin position="32"/>
        <end position="51"/>
    </location>
</feature>
<accession>A0AB73ILW2</accession>
<dbReference type="InterPro" id="IPR050109">
    <property type="entry name" value="HTH-type_TetR-like_transc_reg"/>
</dbReference>
<dbReference type="PANTHER" id="PTHR30055">
    <property type="entry name" value="HTH-TYPE TRANSCRIPTIONAL REGULATOR RUTR"/>
    <property type="match status" value="1"/>
</dbReference>
<evidence type="ECO:0000256" key="4">
    <source>
        <dbReference type="ARBA" id="ARBA00023163"/>
    </source>
</evidence>
<sequence>MRRTRQQALDTRVKIINAAERAFFLHGAARTSLEDIAKEAGVTRGAVYGHFKDKEAVFSAMFEYFGLPLDPFLIAPSHEDGDPLNRLQAELTRCLCDAIRIARTRRLYVIALTKCENAPEKAKFCERIHMAGLRAEAQIDAALRSAVARGQLRASLDTREAANFIHAALSGYFRKQLMMSSPGGIDADANRIVATALRCIGHGSTPPCCSQ</sequence>
<dbReference type="InterPro" id="IPR013572">
    <property type="entry name" value="Tscrpt_reg_MAATS_C"/>
</dbReference>
<evidence type="ECO:0000313" key="8">
    <source>
        <dbReference type="Proteomes" id="UP001229486"/>
    </source>
</evidence>
<evidence type="ECO:0000259" key="6">
    <source>
        <dbReference type="PROSITE" id="PS50977"/>
    </source>
</evidence>
<dbReference type="InterPro" id="IPR009057">
    <property type="entry name" value="Homeodomain-like_sf"/>
</dbReference>
<comment type="caution">
    <text evidence="7">The sequence shown here is derived from an EMBL/GenBank/DDBJ whole genome shotgun (WGS) entry which is preliminary data.</text>
</comment>
<evidence type="ECO:0000256" key="5">
    <source>
        <dbReference type="PROSITE-ProRule" id="PRU00335"/>
    </source>
</evidence>
<dbReference type="SUPFAM" id="SSF48498">
    <property type="entry name" value="Tetracyclin repressor-like, C-terminal domain"/>
    <property type="match status" value="1"/>
</dbReference>
<evidence type="ECO:0000256" key="2">
    <source>
        <dbReference type="ARBA" id="ARBA00023015"/>
    </source>
</evidence>
<dbReference type="InterPro" id="IPR001647">
    <property type="entry name" value="HTH_TetR"/>
</dbReference>
<dbReference type="Pfam" id="PF08361">
    <property type="entry name" value="TetR_C_2"/>
    <property type="match status" value="1"/>
</dbReference>
<protein>
    <submittedName>
        <fullName evidence="7">TetR/AcrR family acrAB operon transcriptional repressor</fullName>
    </submittedName>
</protein>
<keyword evidence="2" id="KW-0805">Transcription regulation</keyword>
<evidence type="ECO:0000256" key="1">
    <source>
        <dbReference type="ARBA" id="ARBA00022491"/>
    </source>
</evidence>
<gene>
    <name evidence="7" type="ORF">J2793_006475</name>
</gene>
<organism evidence="7 8">
    <name type="scientific">Paraburkholderia caledonica</name>
    <dbReference type="NCBI Taxonomy" id="134536"/>
    <lineage>
        <taxon>Bacteria</taxon>
        <taxon>Pseudomonadati</taxon>
        <taxon>Pseudomonadota</taxon>
        <taxon>Betaproteobacteria</taxon>
        <taxon>Burkholderiales</taxon>
        <taxon>Burkholderiaceae</taxon>
        <taxon>Paraburkholderia</taxon>
    </lineage>
</organism>
<dbReference type="Gene3D" id="1.10.357.10">
    <property type="entry name" value="Tetracycline Repressor, domain 2"/>
    <property type="match status" value="1"/>
</dbReference>
<dbReference type="RefSeq" id="WP_392395721.1">
    <property type="nucleotide sequence ID" value="NZ_JAURTK010000014.1"/>
</dbReference>
<name>A0AB73ILW2_9BURK</name>
<keyword evidence="3 5" id="KW-0238">DNA-binding</keyword>
<dbReference type="Pfam" id="PF00440">
    <property type="entry name" value="TetR_N"/>
    <property type="match status" value="1"/>
</dbReference>
<dbReference type="Proteomes" id="UP001229486">
    <property type="component" value="Unassembled WGS sequence"/>
</dbReference>
<feature type="domain" description="HTH tetR-type" evidence="6">
    <location>
        <begin position="9"/>
        <end position="69"/>
    </location>
</feature>
<dbReference type="GO" id="GO:0000976">
    <property type="term" value="F:transcription cis-regulatory region binding"/>
    <property type="evidence" value="ECO:0007669"/>
    <property type="project" value="TreeGrafter"/>
</dbReference>
<proteinExistence type="predicted"/>
<dbReference type="PANTHER" id="PTHR30055:SF240">
    <property type="entry name" value="HTH-TYPE TRANSCRIPTIONAL REGULATOR ACRR"/>
    <property type="match status" value="1"/>
</dbReference>
<dbReference type="EMBL" id="JAURTK010000014">
    <property type="protein sequence ID" value="MDP9651000.1"/>
    <property type="molecule type" value="Genomic_DNA"/>
</dbReference>
<evidence type="ECO:0000313" key="7">
    <source>
        <dbReference type="EMBL" id="MDP9651000.1"/>
    </source>
</evidence>
<dbReference type="PROSITE" id="PS50977">
    <property type="entry name" value="HTH_TETR_2"/>
    <property type="match status" value="1"/>
</dbReference>
<dbReference type="SUPFAM" id="SSF46689">
    <property type="entry name" value="Homeodomain-like"/>
    <property type="match status" value="1"/>
</dbReference>
<dbReference type="GO" id="GO:0003700">
    <property type="term" value="F:DNA-binding transcription factor activity"/>
    <property type="evidence" value="ECO:0007669"/>
    <property type="project" value="TreeGrafter"/>
</dbReference>
<dbReference type="PRINTS" id="PR00455">
    <property type="entry name" value="HTHTETR"/>
</dbReference>
<dbReference type="AlphaFoldDB" id="A0AB73ILW2"/>